<comment type="subcellular location">
    <subcellularLocation>
        <location evidence="1">Membrane</location>
        <topology evidence="1">Multi-pass membrane protein</topology>
    </subcellularLocation>
</comment>
<dbReference type="InterPro" id="IPR050925">
    <property type="entry name" value="Rhomboid_protease_S54"/>
</dbReference>
<evidence type="ECO:0000256" key="7">
    <source>
        <dbReference type="SAM" id="MobiDB-lite"/>
    </source>
</evidence>
<keyword evidence="6 8" id="KW-0472">Membrane</keyword>
<dbReference type="SUPFAM" id="SSF144091">
    <property type="entry name" value="Rhomboid-like"/>
    <property type="match status" value="1"/>
</dbReference>
<comment type="caution">
    <text evidence="10">The sequence shown here is derived from an EMBL/GenBank/DDBJ whole genome shotgun (WGS) entry which is preliminary data.</text>
</comment>
<protein>
    <recommendedName>
        <fullName evidence="9">Peptidase S54 rhomboid domain-containing protein</fullName>
    </recommendedName>
</protein>
<evidence type="ECO:0000256" key="8">
    <source>
        <dbReference type="SAM" id="Phobius"/>
    </source>
</evidence>
<dbReference type="AlphaFoldDB" id="A0A0W0FCC8"/>
<dbReference type="GO" id="GO:0016020">
    <property type="term" value="C:membrane"/>
    <property type="evidence" value="ECO:0007669"/>
    <property type="project" value="UniProtKB-SubCell"/>
</dbReference>
<dbReference type="PANTHER" id="PTHR43731:SF14">
    <property type="entry name" value="PRESENILIN-ASSOCIATED RHOMBOID-LIKE PROTEIN, MITOCHONDRIAL"/>
    <property type="match status" value="1"/>
</dbReference>
<proteinExistence type="inferred from homology"/>
<comment type="similarity">
    <text evidence="2">Belongs to the peptidase S54 family.</text>
</comment>
<evidence type="ECO:0000259" key="9">
    <source>
        <dbReference type="Pfam" id="PF01694"/>
    </source>
</evidence>
<evidence type="ECO:0000313" key="10">
    <source>
        <dbReference type="EMBL" id="KTB33905.1"/>
    </source>
</evidence>
<organism evidence="10 11">
    <name type="scientific">Moniliophthora roreri</name>
    <name type="common">Frosty pod rot fungus</name>
    <name type="synonym">Monilia roreri</name>
    <dbReference type="NCBI Taxonomy" id="221103"/>
    <lineage>
        <taxon>Eukaryota</taxon>
        <taxon>Fungi</taxon>
        <taxon>Dikarya</taxon>
        <taxon>Basidiomycota</taxon>
        <taxon>Agaricomycotina</taxon>
        <taxon>Agaricomycetes</taxon>
        <taxon>Agaricomycetidae</taxon>
        <taxon>Agaricales</taxon>
        <taxon>Marasmiineae</taxon>
        <taxon>Marasmiaceae</taxon>
        <taxon>Moniliophthora</taxon>
    </lineage>
</organism>
<dbReference type="GO" id="GO:0006465">
    <property type="term" value="P:signal peptide processing"/>
    <property type="evidence" value="ECO:0007669"/>
    <property type="project" value="TreeGrafter"/>
</dbReference>
<keyword evidence="5 8" id="KW-1133">Transmembrane helix</keyword>
<dbReference type="Proteomes" id="UP000054988">
    <property type="component" value="Unassembled WGS sequence"/>
</dbReference>
<dbReference type="Gene3D" id="1.20.1540.10">
    <property type="entry name" value="Rhomboid-like"/>
    <property type="match status" value="1"/>
</dbReference>
<feature type="transmembrane region" description="Helical" evidence="8">
    <location>
        <begin position="120"/>
        <end position="139"/>
    </location>
</feature>
<dbReference type="Pfam" id="PF01694">
    <property type="entry name" value="Rhomboid"/>
    <property type="match status" value="1"/>
</dbReference>
<dbReference type="InterPro" id="IPR022764">
    <property type="entry name" value="Peptidase_S54_rhomboid_dom"/>
</dbReference>
<evidence type="ECO:0000256" key="6">
    <source>
        <dbReference type="ARBA" id="ARBA00023136"/>
    </source>
</evidence>
<name>A0A0W0FCC8_MONRR</name>
<dbReference type="InterPro" id="IPR035952">
    <property type="entry name" value="Rhomboid-like_sf"/>
</dbReference>
<dbReference type="EMBL" id="LATX01002123">
    <property type="protein sequence ID" value="KTB33905.1"/>
    <property type="molecule type" value="Genomic_DNA"/>
</dbReference>
<dbReference type="eggNOG" id="KOG2980">
    <property type="taxonomic scope" value="Eukaryota"/>
</dbReference>
<feature type="region of interest" description="Disordered" evidence="7">
    <location>
        <begin position="93"/>
        <end position="112"/>
    </location>
</feature>
<feature type="transmembrane region" description="Helical" evidence="8">
    <location>
        <begin position="184"/>
        <end position="202"/>
    </location>
</feature>
<sequence length="450" mass="49585">MSRFLSNVHHTFKNPSWILQSSFRSAILPEIQIARSRTITFPRAPVYTSIIHTLSTKPAPIQTPAPALLFPSISLPRSVNWIRLSWPLSQIPQVGGRTRHRGSSGSGSRRSPLDNIPQNYVFYGIIGVNVAVFLAWQSAQAEAKHKHNMGPLVSMFNNFTSSWRNLSEGRVWTLVTAMFSQKDLGHFFFNGFAFFFMARPVLQMLGSKSFLGLYFAGGLIATITSMFFHNKVRNRDPHCLGASAAVYSIVTLLACVAPNLTFQIYGIIPVPAWLCVSGMFAYDMFGAIDDPEALINVLKPCLRTSNQHLSTATLSVLPTVIPLLVSRPFHLSLSRNGQSSVHSSTSSSAPTSIVDLITLRHVLNAFLPSGGLFDRLGDKEKAQLKAREALVALGALAFRASGQSTLSTSSRAAKGPETPLAMYERFLRESGLSSKVWKVREQVRLLIHQT</sequence>
<evidence type="ECO:0000256" key="3">
    <source>
        <dbReference type="ARBA" id="ARBA00022692"/>
    </source>
</evidence>
<gene>
    <name evidence="10" type="ORF">WG66_13331</name>
</gene>
<feature type="transmembrane region" description="Helical" evidence="8">
    <location>
        <begin position="240"/>
        <end position="257"/>
    </location>
</feature>
<keyword evidence="4" id="KW-0378">Hydrolase</keyword>
<evidence type="ECO:0000256" key="1">
    <source>
        <dbReference type="ARBA" id="ARBA00004141"/>
    </source>
</evidence>
<evidence type="ECO:0000256" key="2">
    <source>
        <dbReference type="ARBA" id="ARBA00009045"/>
    </source>
</evidence>
<dbReference type="GO" id="GO:0004252">
    <property type="term" value="F:serine-type endopeptidase activity"/>
    <property type="evidence" value="ECO:0007669"/>
    <property type="project" value="InterPro"/>
</dbReference>
<evidence type="ECO:0000313" key="11">
    <source>
        <dbReference type="Proteomes" id="UP000054988"/>
    </source>
</evidence>
<keyword evidence="3 8" id="KW-0812">Transmembrane</keyword>
<evidence type="ECO:0000256" key="5">
    <source>
        <dbReference type="ARBA" id="ARBA00022989"/>
    </source>
</evidence>
<feature type="transmembrane region" description="Helical" evidence="8">
    <location>
        <begin position="209"/>
        <end position="228"/>
    </location>
</feature>
<accession>A0A0W0FCC8</accession>
<dbReference type="PANTHER" id="PTHR43731">
    <property type="entry name" value="RHOMBOID PROTEASE"/>
    <property type="match status" value="1"/>
</dbReference>
<feature type="transmembrane region" description="Helical" evidence="8">
    <location>
        <begin position="264"/>
        <end position="288"/>
    </location>
</feature>
<reference evidence="10 11" key="1">
    <citation type="submission" date="2015-12" db="EMBL/GenBank/DDBJ databases">
        <title>Draft genome sequence of Moniliophthora roreri, the causal agent of frosty pod rot of cacao.</title>
        <authorList>
            <person name="Aime M.C."/>
            <person name="Diaz-Valderrama J.R."/>
            <person name="Kijpornyongpan T."/>
            <person name="Phillips-Mora W."/>
        </authorList>
    </citation>
    <scope>NUCLEOTIDE SEQUENCE [LARGE SCALE GENOMIC DNA]</scope>
    <source>
        <strain evidence="10 11">MCA 2952</strain>
    </source>
</reference>
<feature type="domain" description="Peptidase S54 rhomboid" evidence="9">
    <location>
        <begin position="169"/>
        <end position="288"/>
    </location>
</feature>
<evidence type="ECO:0000256" key="4">
    <source>
        <dbReference type="ARBA" id="ARBA00022801"/>
    </source>
</evidence>